<feature type="chain" id="PRO_5007856222" description="C2H2-type domain-containing protein" evidence="1">
    <location>
        <begin position="20"/>
        <end position="253"/>
    </location>
</feature>
<evidence type="ECO:0008006" key="4">
    <source>
        <dbReference type="Google" id="ProtNLM"/>
    </source>
</evidence>
<dbReference type="AlphaFoldDB" id="A0A165CXC2"/>
<evidence type="ECO:0000256" key="1">
    <source>
        <dbReference type="SAM" id="SignalP"/>
    </source>
</evidence>
<evidence type="ECO:0000313" key="3">
    <source>
        <dbReference type="Proteomes" id="UP000076871"/>
    </source>
</evidence>
<evidence type="ECO:0000313" key="2">
    <source>
        <dbReference type="EMBL" id="KZT03655.1"/>
    </source>
</evidence>
<gene>
    <name evidence="2" type="ORF">LAESUDRAFT_330386</name>
</gene>
<sequence length="253" mass="28836">MLRATKILPYVVLLYSLEALRNVEEDSTCCSFASHLIAPLSHRGVLCAFSHSDVPRAWLRGLLLFRFRHRECQGPRPNHPERNPLLLSFSCVSPSRCQLLFSPTYFCLDCSRCSWGSSATSLHSVIHRRRRHSSLARLRSHDVNHMLMRSRSLRGAVRRLQDCWPRSAIPTVSMKRAVLRPIDLSMKAPSWIRRFLLKIGWMACAFRLSGMAESHDQNSASTPRYSSHHQQCPLCVLASPIGVSTQYSHAWST</sequence>
<name>A0A165CXC2_9APHY</name>
<dbReference type="Proteomes" id="UP000076871">
    <property type="component" value="Unassembled WGS sequence"/>
</dbReference>
<feature type="signal peptide" evidence="1">
    <location>
        <begin position="1"/>
        <end position="19"/>
    </location>
</feature>
<keyword evidence="1" id="KW-0732">Signal</keyword>
<dbReference type="GeneID" id="63819078"/>
<dbReference type="InParanoid" id="A0A165CXC2"/>
<reference evidence="2 3" key="1">
    <citation type="journal article" date="2016" name="Mol. Biol. Evol.">
        <title>Comparative Genomics of Early-Diverging Mushroom-Forming Fungi Provides Insights into the Origins of Lignocellulose Decay Capabilities.</title>
        <authorList>
            <person name="Nagy L.G."/>
            <person name="Riley R."/>
            <person name="Tritt A."/>
            <person name="Adam C."/>
            <person name="Daum C."/>
            <person name="Floudas D."/>
            <person name="Sun H."/>
            <person name="Yadav J.S."/>
            <person name="Pangilinan J."/>
            <person name="Larsson K.H."/>
            <person name="Matsuura K."/>
            <person name="Barry K."/>
            <person name="Labutti K."/>
            <person name="Kuo R."/>
            <person name="Ohm R.A."/>
            <person name="Bhattacharya S.S."/>
            <person name="Shirouzu T."/>
            <person name="Yoshinaga Y."/>
            <person name="Martin F.M."/>
            <person name="Grigoriev I.V."/>
            <person name="Hibbett D.S."/>
        </authorList>
    </citation>
    <scope>NUCLEOTIDE SEQUENCE [LARGE SCALE GENOMIC DNA]</scope>
    <source>
        <strain evidence="2 3">93-53</strain>
    </source>
</reference>
<organism evidence="2 3">
    <name type="scientific">Laetiporus sulphureus 93-53</name>
    <dbReference type="NCBI Taxonomy" id="1314785"/>
    <lineage>
        <taxon>Eukaryota</taxon>
        <taxon>Fungi</taxon>
        <taxon>Dikarya</taxon>
        <taxon>Basidiomycota</taxon>
        <taxon>Agaricomycotina</taxon>
        <taxon>Agaricomycetes</taxon>
        <taxon>Polyporales</taxon>
        <taxon>Laetiporus</taxon>
    </lineage>
</organism>
<protein>
    <recommendedName>
        <fullName evidence="4">C2H2-type domain-containing protein</fullName>
    </recommendedName>
</protein>
<accession>A0A165CXC2</accession>
<dbReference type="RefSeq" id="XP_040761395.1">
    <property type="nucleotide sequence ID" value="XM_040902047.1"/>
</dbReference>
<proteinExistence type="predicted"/>
<keyword evidence="3" id="KW-1185">Reference proteome</keyword>
<dbReference type="EMBL" id="KV427642">
    <property type="protein sequence ID" value="KZT03655.1"/>
    <property type="molecule type" value="Genomic_DNA"/>
</dbReference>